<dbReference type="InterPro" id="IPR021778">
    <property type="entry name" value="Se/S_carrier-like"/>
</dbReference>
<organism evidence="2 3">
    <name type="scientific">Paratissierella segnis</name>
    <dbReference type="NCBI Taxonomy" id="2763679"/>
    <lineage>
        <taxon>Bacteria</taxon>
        <taxon>Bacillati</taxon>
        <taxon>Bacillota</taxon>
        <taxon>Tissierellia</taxon>
        <taxon>Tissierellales</taxon>
        <taxon>Tissierellaceae</taxon>
        <taxon>Paratissierella</taxon>
    </lineage>
</organism>
<keyword evidence="3" id="KW-1185">Reference proteome</keyword>
<gene>
    <name evidence="2" type="ORF">H8707_08100</name>
</gene>
<dbReference type="AlphaFoldDB" id="A0A926ETH0"/>
<proteinExistence type="predicted"/>
<evidence type="ECO:0000259" key="1">
    <source>
        <dbReference type="Pfam" id="PF11823"/>
    </source>
</evidence>
<dbReference type="Pfam" id="PF11823">
    <property type="entry name" value="Se_S_carrier"/>
    <property type="match status" value="1"/>
</dbReference>
<protein>
    <submittedName>
        <fullName evidence="2">DUF3343 domain-containing protein</fullName>
    </submittedName>
</protein>
<dbReference type="EMBL" id="JACRTG010000018">
    <property type="protein sequence ID" value="MBC8588200.1"/>
    <property type="molecule type" value="Genomic_DNA"/>
</dbReference>
<accession>A0A926ETH0</accession>
<sequence>MMKEYYCVVTFDITQHALLFEKELKQHNLGVKLMPAPRELSTSCGTAALVMCEDKDKIISICDKNSIPINKFHKLEVTNKDSWFTKRILKK</sequence>
<feature type="domain" description="Putative Se/S carrier protein-like" evidence="1">
    <location>
        <begin position="6"/>
        <end position="74"/>
    </location>
</feature>
<reference evidence="2" key="1">
    <citation type="submission" date="2020-08" db="EMBL/GenBank/DDBJ databases">
        <title>Genome public.</title>
        <authorList>
            <person name="Liu C."/>
            <person name="Sun Q."/>
        </authorList>
    </citation>
    <scope>NUCLEOTIDE SEQUENCE</scope>
    <source>
        <strain evidence="2">BX21</strain>
    </source>
</reference>
<dbReference type="Proteomes" id="UP000601171">
    <property type="component" value="Unassembled WGS sequence"/>
</dbReference>
<evidence type="ECO:0000313" key="3">
    <source>
        <dbReference type="Proteomes" id="UP000601171"/>
    </source>
</evidence>
<name>A0A926ETH0_9FIRM</name>
<evidence type="ECO:0000313" key="2">
    <source>
        <dbReference type="EMBL" id="MBC8588200.1"/>
    </source>
</evidence>
<comment type="caution">
    <text evidence="2">The sequence shown here is derived from an EMBL/GenBank/DDBJ whole genome shotgun (WGS) entry which is preliminary data.</text>
</comment>